<comment type="cofactor">
    <cofactor evidence="9">
        <name>Mg(2+)</name>
        <dbReference type="ChEBI" id="CHEBI:18420"/>
    </cofactor>
</comment>
<dbReference type="UniPathway" id="UPA00078">
    <property type="reaction ID" value="UER00161"/>
</dbReference>
<dbReference type="Gene3D" id="3.40.50.300">
    <property type="entry name" value="P-loop containing nucleotide triphosphate hydrolases"/>
    <property type="match status" value="1"/>
</dbReference>
<feature type="binding site" evidence="9">
    <location>
        <begin position="19"/>
        <end position="24"/>
    </location>
    <ligand>
        <name>ATP</name>
        <dbReference type="ChEBI" id="CHEBI:30616"/>
    </ligand>
</feature>
<dbReference type="PIRSF" id="PIRSF006755">
    <property type="entry name" value="DTB_synth"/>
    <property type="match status" value="1"/>
</dbReference>
<keyword evidence="6 9" id="KW-0067">ATP-binding</keyword>
<accession>A0A1I4FSN6</accession>
<dbReference type="PANTHER" id="PTHR43210">
    <property type="entry name" value="DETHIOBIOTIN SYNTHETASE"/>
    <property type="match status" value="1"/>
</dbReference>
<evidence type="ECO:0000256" key="7">
    <source>
        <dbReference type="ARBA" id="ARBA00022842"/>
    </source>
</evidence>
<reference evidence="10 11" key="1">
    <citation type="submission" date="2016-10" db="EMBL/GenBank/DDBJ databases">
        <authorList>
            <person name="Varghese N."/>
            <person name="Submissions S."/>
        </authorList>
    </citation>
    <scope>NUCLEOTIDE SEQUENCE [LARGE SCALE GENOMIC DNA]</scope>
    <source>
        <strain evidence="10 11">DSM 21822</strain>
    </source>
</reference>
<feature type="binding site" evidence="9">
    <location>
        <position position="106"/>
    </location>
    <ligand>
        <name>Mg(2+)</name>
        <dbReference type="ChEBI" id="CHEBI:18420"/>
    </ligand>
</feature>
<comment type="caution">
    <text evidence="9">Lacks conserved residue(s) required for the propagation of feature annotation.</text>
</comment>
<feature type="active site" evidence="9">
    <location>
        <position position="39"/>
    </location>
</feature>
<comment type="catalytic activity">
    <reaction evidence="8">
        <text>(7R,8S)-8-amino-7-(carboxyamino)nonanoate + ATP = (4R,5S)-dethiobiotin + ADP + phosphate + H(+)</text>
        <dbReference type="Rhea" id="RHEA:63684"/>
        <dbReference type="ChEBI" id="CHEBI:15378"/>
        <dbReference type="ChEBI" id="CHEBI:30616"/>
        <dbReference type="ChEBI" id="CHEBI:43474"/>
        <dbReference type="ChEBI" id="CHEBI:149470"/>
        <dbReference type="ChEBI" id="CHEBI:149473"/>
        <dbReference type="ChEBI" id="CHEBI:456216"/>
    </reaction>
</comment>
<sequence length="218" mass="23343">MGAHQGVNRTLVITGTDTGIGKTVVAAGLAGLLCGAYWKPVQSGLDGETDSQTVARLGELTPERILPEAWRLTRPLSPHRAAELEGVTIDPDRLVLPEVECPLIVEGAGGLMVPLTRKILFVDVFARWQAPVVLCVRTALGTINHTLLSIEALRRRDIPLLGVAFIGEAMPDTECTIAGTGQVRVLGRLPLLDPLTAGILRAAMTSYFDMAAFDEVKE</sequence>
<comment type="similarity">
    <text evidence="9">Belongs to the dethiobiotin synthetase family.</text>
</comment>
<dbReference type="AlphaFoldDB" id="A0A1I4FSN6"/>
<dbReference type="GO" id="GO:0009102">
    <property type="term" value="P:biotin biosynthetic process"/>
    <property type="evidence" value="ECO:0007669"/>
    <property type="project" value="UniProtKB-UniRule"/>
</dbReference>
<dbReference type="GO" id="GO:0005829">
    <property type="term" value="C:cytosol"/>
    <property type="evidence" value="ECO:0007669"/>
    <property type="project" value="TreeGrafter"/>
</dbReference>
<dbReference type="CDD" id="cd03109">
    <property type="entry name" value="DTBS"/>
    <property type="match status" value="1"/>
</dbReference>
<keyword evidence="11" id="KW-1185">Reference proteome</keyword>
<evidence type="ECO:0000256" key="2">
    <source>
        <dbReference type="ARBA" id="ARBA00022598"/>
    </source>
</evidence>
<dbReference type="SUPFAM" id="SSF52540">
    <property type="entry name" value="P-loop containing nucleoside triphosphate hydrolases"/>
    <property type="match status" value="1"/>
</dbReference>
<dbReference type="Pfam" id="PF13500">
    <property type="entry name" value="AAA_26"/>
    <property type="match status" value="1"/>
</dbReference>
<keyword evidence="4 9" id="KW-0547">Nucleotide-binding</keyword>
<dbReference type="NCBIfam" id="TIGR00347">
    <property type="entry name" value="bioD"/>
    <property type="match status" value="1"/>
</dbReference>
<comment type="subcellular location">
    <subcellularLocation>
        <location evidence="9">Cytoplasm</location>
    </subcellularLocation>
</comment>
<keyword evidence="1 9" id="KW-0963">Cytoplasm</keyword>
<comment type="subunit">
    <text evidence="9">Homodimer.</text>
</comment>
<gene>
    <name evidence="9" type="primary">bioD</name>
    <name evidence="10" type="ORF">SAMN04488498_1548</name>
</gene>
<protein>
    <recommendedName>
        <fullName evidence="9">ATP-dependent dethiobiotin synthetase BioD</fullName>
        <ecNumber evidence="9">6.3.3.3</ecNumber>
    </recommendedName>
    <alternativeName>
        <fullName evidence="9">DTB synthetase</fullName>
        <shortName evidence="9">DTBS</shortName>
    </alternativeName>
    <alternativeName>
        <fullName evidence="9">Dethiobiotin synthase</fullName>
    </alternativeName>
</protein>
<evidence type="ECO:0000256" key="4">
    <source>
        <dbReference type="ARBA" id="ARBA00022741"/>
    </source>
</evidence>
<evidence type="ECO:0000256" key="3">
    <source>
        <dbReference type="ARBA" id="ARBA00022723"/>
    </source>
</evidence>
<dbReference type="GO" id="GO:0000287">
    <property type="term" value="F:magnesium ion binding"/>
    <property type="evidence" value="ECO:0007669"/>
    <property type="project" value="UniProtKB-UniRule"/>
</dbReference>
<dbReference type="InterPro" id="IPR004472">
    <property type="entry name" value="DTB_synth_BioD"/>
</dbReference>
<dbReference type="Proteomes" id="UP000323300">
    <property type="component" value="Unassembled WGS sequence"/>
</dbReference>
<evidence type="ECO:0000256" key="8">
    <source>
        <dbReference type="ARBA" id="ARBA00047386"/>
    </source>
</evidence>
<name>A0A1I4FSN6_9HYPH</name>
<feature type="binding site" evidence="9">
    <location>
        <position position="43"/>
    </location>
    <ligand>
        <name>substrate</name>
    </ligand>
</feature>
<comment type="pathway">
    <text evidence="9">Cofactor biosynthesis; biotin biosynthesis; biotin from 7,8-diaminononanoate: step 1/2.</text>
</comment>
<comment type="function">
    <text evidence="9">Catalyzes a mechanistically unusual reaction, the ATP-dependent insertion of CO2 between the N7 and N8 nitrogen atoms of 7,8-diaminopelargonic acid (DAPA, also called 7,8-diammoniononanoate) to form a ureido ring.</text>
</comment>
<dbReference type="EMBL" id="FOSL01000054">
    <property type="protein sequence ID" value="SFL19806.1"/>
    <property type="molecule type" value="Genomic_DNA"/>
</dbReference>
<evidence type="ECO:0000256" key="1">
    <source>
        <dbReference type="ARBA" id="ARBA00022490"/>
    </source>
</evidence>
<evidence type="ECO:0000256" key="6">
    <source>
        <dbReference type="ARBA" id="ARBA00022840"/>
    </source>
</evidence>
<dbReference type="HAMAP" id="MF_00336">
    <property type="entry name" value="BioD"/>
    <property type="match status" value="1"/>
</dbReference>
<evidence type="ECO:0000313" key="10">
    <source>
        <dbReference type="EMBL" id="SFL19806.1"/>
    </source>
</evidence>
<organism evidence="10 11">
    <name type="scientific">Neomesorhizobium albiziae</name>
    <dbReference type="NCBI Taxonomy" id="335020"/>
    <lineage>
        <taxon>Bacteria</taxon>
        <taxon>Pseudomonadati</taxon>
        <taxon>Pseudomonadota</taxon>
        <taxon>Alphaproteobacteria</taxon>
        <taxon>Hyphomicrobiales</taxon>
        <taxon>Phyllobacteriaceae</taxon>
        <taxon>Neomesorhizobium</taxon>
    </lineage>
</organism>
<dbReference type="InterPro" id="IPR027417">
    <property type="entry name" value="P-loop_NTPase"/>
</dbReference>
<feature type="binding site" evidence="9">
    <location>
        <begin position="106"/>
        <end position="109"/>
    </location>
    <ligand>
        <name>ATP</name>
        <dbReference type="ChEBI" id="CHEBI:30616"/>
    </ligand>
</feature>
<keyword evidence="2 9" id="KW-0436">Ligase</keyword>
<keyword evidence="5 9" id="KW-0093">Biotin biosynthesis</keyword>
<keyword evidence="3 9" id="KW-0479">Metal-binding</keyword>
<keyword evidence="7 9" id="KW-0460">Magnesium</keyword>
<dbReference type="EC" id="6.3.3.3" evidence="9"/>
<feature type="binding site" evidence="9">
    <location>
        <position position="23"/>
    </location>
    <ligand>
        <name>Mg(2+)</name>
        <dbReference type="ChEBI" id="CHEBI:18420"/>
    </ligand>
</feature>
<proteinExistence type="inferred from homology"/>
<evidence type="ECO:0000313" key="11">
    <source>
        <dbReference type="Proteomes" id="UP000323300"/>
    </source>
</evidence>
<comment type="catalytic activity">
    <reaction evidence="9">
        <text>(7R,8S)-7,8-diammoniononanoate + CO2 + ATP = (4R,5S)-dethiobiotin + ADP + phosphate + 3 H(+)</text>
        <dbReference type="Rhea" id="RHEA:15805"/>
        <dbReference type="ChEBI" id="CHEBI:15378"/>
        <dbReference type="ChEBI" id="CHEBI:16526"/>
        <dbReference type="ChEBI" id="CHEBI:30616"/>
        <dbReference type="ChEBI" id="CHEBI:43474"/>
        <dbReference type="ChEBI" id="CHEBI:149469"/>
        <dbReference type="ChEBI" id="CHEBI:149473"/>
        <dbReference type="ChEBI" id="CHEBI:456216"/>
        <dbReference type="EC" id="6.3.3.3"/>
    </reaction>
</comment>
<evidence type="ECO:0000256" key="9">
    <source>
        <dbReference type="HAMAP-Rule" id="MF_00336"/>
    </source>
</evidence>
<evidence type="ECO:0000256" key="5">
    <source>
        <dbReference type="ARBA" id="ARBA00022756"/>
    </source>
</evidence>
<dbReference type="GO" id="GO:0005524">
    <property type="term" value="F:ATP binding"/>
    <property type="evidence" value="ECO:0007669"/>
    <property type="project" value="UniProtKB-UniRule"/>
</dbReference>
<feature type="binding site" evidence="9">
    <location>
        <begin position="190"/>
        <end position="192"/>
    </location>
    <ligand>
        <name>ATP</name>
        <dbReference type="ChEBI" id="CHEBI:30616"/>
    </ligand>
</feature>
<dbReference type="PANTHER" id="PTHR43210:SF2">
    <property type="entry name" value="ATP-DEPENDENT DETHIOBIOTIN SYNTHETASE BIOD 2"/>
    <property type="match status" value="1"/>
</dbReference>
<dbReference type="GO" id="GO:0004141">
    <property type="term" value="F:dethiobiotin synthase activity"/>
    <property type="evidence" value="ECO:0007669"/>
    <property type="project" value="UniProtKB-UniRule"/>
</dbReference>